<dbReference type="HOGENOM" id="CLU_1976832_0_0_4"/>
<reference evidence="6" key="2">
    <citation type="journal article" date="2013" name="PLoS ONE">
        <title>Genome implosion elicits host-confinement in Alcaligenaceae: evidence from the comparative genomics of Tetrathiobacter kashmirensis, a pathogen in the making.</title>
        <authorList>
            <person name="Ghosh W."/>
            <person name="Alam M."/>
            <person name="Roy C."/>
            <person name="Pyne P."/>
            <person name="George A."/>
            <person name="Chakraborty R."/>
            <person name="Majumder S."/>
            <person name="Agarwal A."/>
            <person name="Chakraborty S."/>
            <person name="Majumdar S."/>
            <person name="Gupta S.K."/>
        </authorList>
    </citation>
    <scope>NUCLEOTIDE SEQUENCE [LARGE SCALE GENOMIC DNA]</scope>
    <source>
        <strain evidence="6">WT001</strain>
    </source>
</reference>
<evidence type="ECO:0000313" key="5">
    <source>
        <dbReference type="EMBL" id="AFK63394.1"/>
    </source>
</evidence>
<keyword evidence="3" id="KW-0511">Multifunctional enzyme</keyword>
<dbReference type="GO" id="GO:0016616">
    <property type="term" value="F:oxidoreductase activity, acting on the CH-OH group of donors, NAD or NADP as acceptor"/>
    <property type="evidence" value="ECO:0007669"/>
    <property type="project" value="InterPro"/>
</dbReference>
<evidence type="ECO:0000259" key="4">
    <source>
        <dbReference type="Pfam" id="PF00725"/>
    </source>
</evidence>
<keyword evidence="2" id="KW-0456">Lyase</keyword>
<keyword evidence="6" id="KW-1185">Reference proteome</keyword>
<dbReference type="EMBL" id="CP003555">
    <property type="protein sequence ID" value="AFK63394.1"/>
    <property type="molecule type" value="Genomic_DNA"/>
</dbReference>
<dbReference type="SUPFAM" id="SSF48179">
    <property type="entry name" value="6-phosphogluconate dehydrogenase C-terminal domain-like"/>
    <property type="match status" value="1"/>
</dbReference>
<dbReference type="GO" id="GO:0016829">
    <property type="term" value="F:lyase activity"/>
    <property type="evidence" value="ECO:0007669"/>
    <property type="project" value="UniProtKB-KW"/>
</dbReference>
<dbReference type="Pfam" id="PF00725">
    <property type="entry name" value="3HCDH"/>
    <property type="match status" value="1"/>
</dbReference>
<name>I3UEF6_ADVKW</name>
<protein>
    <submittedName>
        <fullName evidence="5">Multifunctional: 3-hydroxybutyryl-CoA epimerase, delta(3)-cis-delta(2)-trans-enoyl-CoA isomerase, enoyl-CoA hydratase (N-terminal), 3-hydroxyacyl-CoA dehydrogenase (C-terminal)</fullName>
    </submittedName>
</protein>
<dbReference type="KEGG" id="aka:TKWG_17445"/>
<dbReference type="PANTHER" id="PTHR23309">
    <property type="entry name" value="3-HYDROXYACYL-COA DEHYROGENASE"/>
    <property type="match status" value="1"/>
</dbReference>
<proteinExistence type="predicted"/>
<evidence type="ECO:0000313" key="6">
    <source>
        <dbReference type="Proteomes" id="UP000005267"/>
    </source>
</evidence>
<dbReference type="GO" id="GO:0016853">
    <property type="term" value="F:isomerase activity"/>
    <property type="evidence" value="ECO:0007669"/>
    <property type="project" value="UniProtKB-KW"/>
</dbReference>
<dbReference type="InterPro" id="IPR006108">
    <property type="entry name" value="3HC_DH_C"/>
</dbReference>
<evidence type="ECO:0000256" key="1">
    <source>
        <dbReference type="ARBA" id="ARBA00023235"/>
    </source>
</evidence>
<evidence type="ECO:0000256" key="3">
    <source>
        <dbReference type="ARBA" id="ARBA00023268"/>
    </source>
</evidence>
<dbReference type="STRING" id="1036672.TKWG_17445"/>
<dbReference type="InterPro" id="IPR008927">
    <property type="entry name" value="6-PGluconate_DH-like_C_sf"/>
</dbReference>
<feature type="domain" description="3-hydroxyacyl-CoA dehydrogenase C-terminal" evidence="4">
    <location>
        <begin position="36"/>
        <end position="123"/>
    </location>
</feature>
<dbReference type="GO" id="GO:0006631">
    <property type="term" value="P:fatty acid metabolic process"/>
    <property type="evidence" value="ECO:0007669"/>
    <property type="project" value="InterPro"/>
</dbReference>
<dbReference type="Proteomes" id="UP000005267">
    <property type="component" value="Chromosome"/>
</dbReference>
<organism evidence="5 6">
    <name type="scientific">Advenella kashmirensis (strain DSM 17095 / LMG 22695 / WT001)</name>
    <name type="common">Tetrathiobacter kashmirensis</name>
    <dbReference type="NCBI Taxonomy" id="1036672"/>
    <lineage>
        <taxon>Bacteria</taxon>
        <taxon>Pseudomonadati</taxon>
        <taxon>Pseudomonadota</taxon>
        <taxon>Betaproteobacteria</taxon>
        <taxon>Burkholderiales</taxon>
        <taxon>Alcaligenaceae</taxon>
    </lineage>
</organism>
<dbReference type="AlphaFoldDB" id="I3UEF6"/>
<accession>I3UEF6</accession>
<dbReference type="Gene3D" id="1.10.1040.50">
    <property type="match status" value="1"/>
</dbReference>
<keyword evidence="1 5" id="KW-0413">Isomerase</keyword>
<evidence type="ECO:0000256" key="2">
    <source>
        <dbReference type="ARBA" id="ARBA00023239"/>
    </source>
</evidence>
<gene>
    <name evidence="5" type="ordered locus">TKWG_17445</name>
</gene>
<reference evidence="5 6" key="1">
    <citation type="journal article" date="2011" name="J. Bacteriol.">
        <title>Whole-genome shotgun sequencing of the sulfur-oxidizing chemoautotroph Tetrathiobacter kashmirensis.</title>
        <authorList>
            <person name="Ghosh W."/>
            <person name="George A."/>
            <person name="Agarwal A."/>
            <person name="Raj P."/>
            <person name="Alam M."/>
            <person name="Pyne P."/>
            <person name="Das Gupta S.K."/>
        </authorList>
    </citation>
    <scope>NUCLEOTIDE SEQUENCE [LARGE SCALE GENOMIC DNA]</scope>
    <source>
        <strain evidence="5 6">WT001</strain>
    </source>
</reference>
<sequence>MAGDRKPQVDPEVEKLIDTFRQEKGVTPRKISDQEIVERCVYALANEGAKILEEGIALRASDIDIVYLNGYGFPLHRGGPMHYAQQAGLFNVVRALGQFGAGSARPKAWQAAPLLEKHAQSGEALK</sequence>